<evidence type="ECO:0000256" key="1">
    <source>
        <dbReference type="ARBA" id="ARBA00001946"/>
    </source>
</evidence>
<dbReference type="SUPFAM" id="SSF52490">
    <property type="entry name" value="Tubulin nucleotide-binding domain-like"/>
    <property type="match status" value="1"/>
</dbReference>
<keyword evidence="7" id="KW-0378">Hydrolase</keyword>
<keyword evidence="8" id="KW-0342">GTP-binding</keyword>
<dbReference type="Pfam" id="PF00091">
    <property type="entry name" value="Tubulin"/>
    <property type="match status" value="1"/>
</dbReference>
<protein>
    <submittedName>
        <fullName evidence="13">Tubulin alpha 1b</fullName>
    </submittedName>
</protein>
<dbReference type="GO" id="GO:0005874">
    <property type="term" value="C:microtubule"/>
    <property type="evidence" value="ECO:0007669"/>
    <property type="project" value="UniProtKB-KW"/>
</dbReference>
<evidence type="ECO:0000256" key="7">
    <source>
        <dbReference type="ARBA" id="ARBA00022801"/>
    </source>
</evidence>
<comment type="cofactor">
    <cofactor evidence="1">
        <name>Mg(2+)</name>
        <dbReference type="ChEBI" id="CHEBI:18420"/>
    </cofactor>
</comment>
<dbReference type="InterPro" id="IPR008280">
    <property type="entry name" value="Tub_FtsZ_C"/>
</dbReference>
<evidence type="ECO:0000256" key="6">
    <source>
        <dbReference type="ARBA" id="ARBA00022741"/>
    </source>
</evidence>
<dbReference type="GO" id="GO:0007017">
    <property type="term" value="P:microtubule-based process"/>
    <property type="evidence" value="ECO:0007669"/>
    <property type="project" value="InterPro"/>
</dbReference>
<evidence type="ECO:0000259" key="12">
    <source>
        <dbReference type="Pfam" id="PF03953"/>
    </source>
</evidence>
<evidence type="ECO:0000313" key="13">
    <source>
        <dbReference type="Ensembl" id="ENSHHUP00000036363.1"/>
    </source>
</evidence>
<dbReference type="Pfam" id="PF03953">
    <property type="entry name" value="Tubulin_C"/>
    <property type="match status" value="1"/>
</dbReference>
<organism evidence="13 14">
    <name type="scientific">Hucho hucho</name>
    <name type="common">huchen</name>
    <dbReference type="NCBI Taxonomy" id="62062"/>
    <lineage>
        <taxon>Eukaryota</taxon>
        <taxon>Metazoa</taxon>
        <taxon>Chordata</taxon>
        <taxon>Craniata</taxon>
        <taxon>Vertebrata</taxon>
        <taxon>Euteleostomi</taxon>
        <taxon>Actinopterygii</taxon>
        <taxon>Neopterygii</taxon>
        <taxon>Teleostei</taxon>
        <taxon>Protacanthopterygii</taxon>
        <taxon>Salmoniformes</taxon>
        <taxon>Salmonidae</taxon>
        <taxon>Salmoninae</taxon>
        <taxon>Hucho</taxon>
    </lineage>
</organism>
<feature type="domain" description="Tubulin/FtsZ 2-layer sandwich" evidence="12">
    <location>
        <begin position="87"/>
        <end position="174"/>
    </location>
</feature>
<feature type="domain" description="Tubulin/FtsZ GTPase" evidence="11">
    <location>
        <begin position="8"/>
        <end position="64"/>
    </location>
</feature>
<evidence type="ECO:0000256" key="3">
    <source>
        <dbReference type="ARBA" id="ARBA00009636"/>
    </source>
</evidence>
<reference evidence="13" key="3">
    <citation type="submission" date="2025-09" db="UniProtKB">
        <authorList>
            <consortium name="Ensembl"/>
        </authorList>
    </citation>
    <scope>IDENTIFICATION</scope>
</reference>
<evidence type="ECO:0000256" key="5">
    <source>
        <dbReference type="ARBA" id="ARBA00022701"/>
    </source>
</evidence>
<evidence type="ECO:0000256" key="8">
    <source>
        <dbReference type="ARBA" id="ARBA00023134"/>
    </source>
</evidence>
<keyword evidence="5" id="KW-0493">Microtubule</keyword>
<comment type="subcellular location">
    <subcellularLocation>
        <location evidence="2">Cytoplasm</location>
        <location evidence="2">Cytoskeleton</location>
    </subcellularLocation>
</comment>
<comment type="catalytic activity">
    <reaction evidence="10">
        <text>GTP + H2O = GDP + phosphate + H(+)</text>
        <dbReference type="Rhea" id="RHEA:19669"/>
        <dbReference type="ChEBI" id="CHEBI:15377"/>
        <dbReference type="ChEBI" id="CHEBI:15378"/>
        <dbReference type="ChEBI" id="CHEBI:37565"/>
        <dbReference type="ChEBI" id="CHEBI:43474"/>
        <dbReference type="ChEBI" id="CHEBI:58189"/>
    </reaction>
    <physiologicalReaction direction="left-to-right" evidence="10">
        <dbReference type="Rhea" id="RHEA:19670"/>
    </physiologicalReaction>
</comment>
<evidence type="ECO:0000259" key="11">
    <source>
        <dbReference type="Pfam" id="PF00091"/>
    </source>
</evidence>
<keyword evidence="14" id="KW-1185">Reference proteome</keyword>
<dbReference type="Ensembl" id="ENSHHUT00000037815.1">
    <property type="protein sequence ID" value="ENSHHUP00000036363.1"/>
    <property type="gene ID" value="ENSHHUG00000022835.1"/>
</dbReference>
<dbReference type="Gene3D" id="3.40.50.1440">
    <property type="entry name" value="Tubulin/FtsZ, GTPase domain"/>
    <property type="match status" value="1"/>
</dbReference>
<keyword evidence="9" id="KW-0206">Cytoskeleton</keyword>
<dbReference type="STRING" id="62062.ENSHHUP00000036363"/>
<dbReference type="InterPro" id="IPR036525">
    <property type="entry name" value="Tubulin/FtsZ_GTPase_sf"/>
</dbReference>
<reference evidence="14" key="1">
    <citation type="submission" date="2018-06" db="EMBL/GenBank/DDBJ databases">
        <title>Genome assembly of Danube salmon.</title>
        <authorList>
            <person name="Macqueen D.J."/>
            <person name="Gundappa M.K."/>
        </authorList>
    </citation>
    <scope>NUCLEOTIDE SEQUENCE [LARGE SCALE GENOMIC DNA]</scope>
</reference>
<keyword evidence="4" id="KW-0963">Cytoplasm</keyword>
<comment type="similarity">
    <text evidence="3">Belongs to the tubulin family.</text>
</comment>
<dbReference type="SUPFAM" id="SSF55307">
    <property type="entry name" value="Tubulin C-terminal domain-like"/>
    <property type="match status" value="1"/>
</dbReference>
<dbReference type="Proteomes" id="UP000314982">
    <property type="component" value="Unassembled WGS sequence"/>
</dbReference>
<dbReference type="InterPro" id="IPR000217">
    <property type="entry name" value="Tubulin"/>
</dbReference>
<evidence type="ECO:0000256" key="10">
    <source>
        <dbReference type="ARBA" id="ARBA00049117"/>
    </source>
</evidence>
<dbReference type="GeneTree" id="ENSGT00950000182825"/>
<dbReference type="GO" id="GO:0005525">
    <property type="term" value="F:GTP binding"/>
    <property type="evidence" value="ECO:0007669"/>
    <property type="project" value="UniProtKB-KW"/>
</dbReference>
<dbReference type="PRINTS" id="PR01162">
    <property type="entry name" value="ALPHATUBULIN"/>
</dbReference>
<reference evidence="13" key="2">
    <citation type="submission" date="2025-08" db="UniProtKB">
        <authorList>
            <consortium name="Ensembl"/>
        </authorList>
    </citation>
    <scope>IDENTIFICATION</scope>
</reference>
<dbReference type="InterPro" id="IPR018316">
    <property type="entry name" value="Tubulin/FtsZ_2-layer-sand-dom"/>
</dbReference>
<keyword evidence="6" id="KW-0547">Nucleotide-binding</keyword>
<dbReference type="GO" id="GO:0016787">
    <property type="term" value="F:hydrolase activity"/>
    <property type="evidence" value="ECO:0007669"/>
    <property type="project" value="UniProtKB-KW"/>
</dbReference>
<dbReference type="AlphaFoldDB" id="A0A4W5MEU9"/>
<evidence type="ECO:0000313" key="14">
    <source>
        <dbReference type="Proteomes" id="UP000314982"/>
    </source>
</evidence>
<dbReference type="InterPro" id="IPR002452">
    <property type="entry name" value="Alpha_tubulin"/>
</dbReference>
<accession>A0A4W5MEU9</accession>
<dbReference type="PRINTS" id="PR01161">
    <property type="entry name" value="TUBULIN"/>
</dbReference>
<dbReference type="PANTHER" id="PTHR11588">
    <property type="entry name" value="TUBULIN"/>
    <property type="match status" value="1"/>
</dbReference>
<sequence>MNTEGTCLSVDYGKKSKLEFSIYPAPQVSTAVVEPYNSIMTTHTTLENSDCAFMVDNEAIYDICRRNLYIERPTYTNLNRLISQIVSSTPASLRFDGKAYHEQLSVSEITNACFESADQMMKCDPCHGKYISCCLLYRGDVVPKYVNAAIATIKTNHTLQFVDWCSTGLKVGINY</sequence>
<evidence type="ECO:0000256" key="4">
    <source>
        <dbReference type="ARBA" id="ARBA00022490"/>
    </source>
</evidence>
<evidence type="ECO:0000256" key="9">
    <source>
        <dbReference type="ARBA" id="ARBA00023212"/>
    </source>
</evidence>
<dbReference type="InterPro" id="IPR003008">
    <property type="entry name" value="Tubulin_FtsZ_GTPase"/>
</dbReference>
<dbReference type="GO" id="GO:0005200">
    <property type="term" value="F:structural constituent of cytoskeleton"/>
    <property type="evidence" value="ECO:0007669"/>
    <property type="project" value="InterPro"/>
</dbReference>
<name>A0A4W5MEU9_9TELE</name>
<proteinExistence type="inferred from homology"/>
<evidence type="ECO:0000256" key="2">
    <source>
        <dbReference type="ARBA" id="ARBA00004245"/>
    </source>
</evidence>